<organism evidence="1 2">
    <name type="scientific">Oligosphaera ethanolica</name>
    <dbReference type="NCBI Taxonomy" id="760260"/>
    <lineage>
        <taxon>Bacteria</taxon>
        <taxon>Pseudomonadati</taxon>
        <taxon>Lentisphaerota</taxon>
        <taxon>Oligosphaeria</taxon>
        <taxon>Oligosphaerales</taxon>
        <taxon>Oligosphaeraceae</taxon>
        <taxon>Oligosphaera</taxon>
    </lineage>
</organism>
<reference evidence="1" key="1">
    <citation type="submission" date="2023-07" db="EMBL/GenBank/DDBJ databases">
        <title>Genomic Encyclopedia of Type Strains, Phase IV (KMG-IV): sequencing the most valuable type-strain genomes for metagenomic binning, comparative biology and taxonomic classification.</title>
        <authorList>
            <person name="Goeker M."/>
        </authorList>
    </citation>
    <scope>NUCLEOTIDE SEQUENCE</scope>
    <source>
        <strain evidence="1">DSM 24202</strain>
    </source>
</reference>
<evidence type="ECO:0000313" key="2">
    <source>
        <dbReference type="Proteomes" id="UP001238163"/>
    </source>
</evidence>
<evidence type="ECO:0008006" key="3">
    <source>
        <dbReference type="Google" id="ProtNLM"/>
    </source>
</evidence>
<accession>A0AAE4APD2</accession>
<keyword evidence="2" id="KW-1185">Reference proteome</keyword>
<dbReference type="InterPro" id="IPR035897">
    <property type="entry name" value="Toll_tir_struct_dom_sf"/>
</dbReference>
<dbReference type="EMBL" id="JAUSVL010000001">
    <property type="protein sequence ID" value="MDQ0290576.1"/>
    <property type="molecule type" value="Genomic_DNA"/>
</dbReference>
<dbReference type="Proteomes" id="UP001238163">
    <property type="component" value="Unassembled WGS sequence"/>
</dbReference>
<dbReference type="Gene3D" id="3.40.50.10140">
    <property type="entry name" value="Toll/interleukin-1 receptor homology (TIR) domain"/>
    <property type="match status" value="1"/>
</dbReference>
<sequence length="45" mass="5129">MYDAFISYRSGDAQVVRNIVEPIMASGLNVWFAEYKIVTQPSHSH</sequence>
<gene>
    <name evidence="1" type="ORF">J3R75_002683</name>
</gene>
<proteinExistence type="predicted"/>
<comment type="caution">
    <text evidence="1">The sequence shown here is derived from an EMBL/GenBank/DDBJ whole genome shotgun (WGS) entry which is preliminary data.</text>
</comment>
<name>A0AAE4APD2_9BACT</name>
<protein>
    <recommendedName>
        <fullName evidence="3">TIR domain-containing protein</fullName>
    </recommendedName>
</protein>
<dbReference type="AlphaFoldDB" id="A0AAE4APD2"/>
<dbReference type="SUPFAM" id="SSF52200">
    <property type="entry name" value="Toll/Interleukin receptor TIR domain"/>
    <property type="match status" value="1"/>
</dbReference>
<evidence type="ECO:0000313" key="1">
    <source>
        <dbReference type="EMBL" id="MDQ0290576.1"/>
    </source>
</evidence>